<name>A0A285VJD1_9MICO</name>
<keyword evidence="5" id="KW-0029">Amino-acid transport</keyword>
<dbReference type="InterPro" id="IPR027417">
    <property type="entry name" value="P-loop_NTPase"/>
</dbReference>
<reference evidence="9" key="1">
    <citation type="submission" date="2017-08" db="EMBL/GenBank/DDBJ databases">
        <authorList>
            <person name="Varghese N."/>
            <person name="Submissions S."/>
        </authorList>
    </citation>
    <scope>NUCLEOTIDE SEQUENCE [LARGE SCALE GENOMIC DNA]</scope>
    <source>
        <strain evidence="9">USBA17B2</strain>
    </source>
</reference>
<dbReference type="PROSITE" id="PS00211">
    <property type="entry name" value="ABC_TRANSPORTER_1"/>
    <property type="match status" value="1"/>
</dbReference>
<protein>
    <submittedName>
        <fullName evidence="8">Amino acid/amide ABC transporter ATP-binding protein 2, HAAT family</fullName>
    </submittedName>
</protein>
<evidence type="ECO:0000256" key="2">
    <source>
        <dbReference type="ARBA" id="ARBA00022448"/>
    </source>
</evidence>
<dbReference type="PANTHER" id="PTHR43820">
    <property type="entry name" value="HIGH-AFFINITY BRANCHED-CHAIN AMINO ACID TRANSPORT ATP-BINDING PROTEIN LIVF"/>
    <property type="match status" value="1"/>
</dbReference>
<keyword evidence="4 8" id="KW-0067">ATP-binding</keyword>
<evidence type="ECO:0000256" key="3">
    <source>
        <dbReference type="ARBA" id="ARBA00022741"/>
    </source>
</evidence>
<dbReference type="InterPro" id="IPR052156">
    <property type="entry name" value="BCAA_Transport_ATP-bd_LivF"/>
</dbReference>
<dbReference type="SMART" id="SM00382">
    <property type="entry name" value="AAA"/>
    <property type="match status" value="1"/>
</dbReference>
<dbReference type="GO" id="GO:0015807">
    <property type="term" value="P:L-amino acid transport"/>
    <property type="evidence" value="ECO:0007669"/>
    <property type="project" value="TreeGrafter"/>
</dbReference>
<evidence type="ECO:0000256" key="5">
    <source>
        <dbReference type="ARBA" id="ARBA00022970"/>
    </source>
</evidence>
<feature type="domain" description="ABC transporter" evidence="7">
    <location>
        <begin position="24"/>
        <end position="253"/>
    </location>
</feature>
<evidence type="ECO:0000313" key="9">
    <source>
        <dbReference type="Proteomes" id="UP000219688"/>
    </source>
</evidence>
<keyword evidence="9" id="KW-1185">Reference proteome</keyword>
<dbReference type="CDD" id="cd03224">
    <property type="entry name" value="ABC_TM1139_LivF_branched"/>
    <property type="match status" value="1"/>
</dbReference>
<evidence type="ECO:0000256" key="1">
    <source>
        <dbReference type="ARBA" id="ARBA00005417"/>
    </source>
</evidence>
<evidence type="ECO:0000259" key="7">
    <source>
        <dbReference type="PROSITE" id="PS50893"/>
    </source>
</evidence>
<feature type="region of interest" description="Disordered" evidence="6">
    <location>
        <begin position="1"/>
        <end position="22"/>
    </location>
</feature>
<dbReference type="Pfam" id="PF00005">
    <property type="entry name" value="ABC_tran"/>
    <property type="match status" value="1"/>
</dbReference>
<gene>
    <name evidence="8" type="ORF">SAMN05421879_10260</name>
</gene>
<dbReference type="EMBL" id="OBQK01000002">
    <property type="protein sequence ID" value="SOC53658.1"/>
    <property type="molecule type" value="Genomic_DNA"/>
</dbReference>
<dbReference type="InterPro" id="IPR003439">
    <property type="entry name" value="ABC_transporter-like_ATP-bd"/>
</dbReference>
<dbReference type="RefSeq" id="WP_220388078.1">
    <property type="nucleotide sequence ID" value="NZ_OBQK01000002.1"/>
</dbReference>
<dbReference type="AlphaFoldDB" id="A0A285VJD1"/>
<comment type="similarity">
    <text evidence="1">Belongs to the ABC transporter superfamily.</text>
</comment>
<organism evidence="8 9">
    <name type="scientific">Ornithinimicrobium cerasi</name>
    <dbReference type="NCBI Taxonomy" id="2248773"/>
    <lineage>
        <taxon>Bacteria</taxon>
        <taxon>Bacillati</taxon>
        <taxon>Actinomycetota</taxon>
        <taxon>Actinomycetes</taxon>
        <taxon>Micrococcales</taxon>
        <taxon>Ornithinimicrobiaceae</taxon>
        <taxon>Ornithinimicrobium</taxon>
    </lineage>
</organism>
<dbReference type="InterPro" id="IPR003593">
    <property type="entry name" value="AAA+_ATPase"/>
</dbReference>
<evidence type="ECO:0000256" key="6">
    <source>
        <dbReference type="SAM" id="MobiDB-lite"/>
    </source>
</evidence>
<accession>A0A285VJD1</accession>
<dbReference type="PROSITE" id="PS50893">
    <property type="entry name" value="ABC_TRANSPORTER_2"/>
    <property type="match status" value="1"/>
</dbReference>
<dbReference type="Gene3D" id="3.40.50.300">
    <property type="entry name" value="P-loop containing nucleotide triphosphate hydrolases"/>
    <property type="match status" value="1"/>
</dbReference>
<dbReference type="InterPro" id="IPR017871">
    <property type="entry name" value="ABC_transporter-like_CS"/>
</dbReference>
<evidence type="ECO:0000313" key="8">
    <source>
        <dbReference type="EMBL" id="SOC53658.1"/>
    </source>
</evidence>
<dbReference type="GO" id="GO:0016887">
    <property type="term" value="F:ATP hydrolysis activity"/>
    <property type="evidence" value="ECO:0007669"/>
    <property type="project" value="InterPro"/>
</dbReference>
<dbReference type="GO" id="GO:0015658">
    <property type="term" value="F:branched-chain amino acid transmembrane transporter activity"/>
    <property type="evidence" value="ECO:0007669"/>
    <property type="project" value="TreeGrafter"/>
</dbReference>
<dbReference type="SUPFAM" id="SSF52540">
    <property type="entry name" value="P-loop containing nucleoside triphosphate hydrolases"/>
    <property type="match status" value="1"/>
</dbReference>
<dbReference type="Proteomes" id="UP000219688">
    <property type="component" value="Unassembled WGS sequence"/>
</dbReference>
<sequence>MTSTSRPGAGRPGEGRPGEADPILSVRGLVSGYDGSRVLHDVDLDLPEGGVLALLGRNGVGKSTLVSTVMGLVRPMKGSITVAGQEVAGARPDRIARLGVGLVPQGRRVFAPLTLAEHLDIADRAGRKGDWTKDRVLELLPRLGERLKNRGDQLSGGEQQMLAIARALLTNPTVLLLDEPSDGLAPSVVHQVADVVHEVCNAGMSVLIVEQNLRLALSVADRVVVMQKGAVRWDVPVDEFRRDRAKAEELLGI</sequence>
<keyword evidence="2" id="KW-0813">Transport</keyword>
<evidence type="ECO:0000256" key="4">
    <source>
        <dbReference type="ARBA" id="ARBA00022840"/>
    </source>
</evidence>
<dbReference type="GO" id="GO:0005524">
    <property type="term" value="F:ATP binding"/>
    <property type="evidence" value="ECO:0007669"/>
    <property type="project" value="UniProtKB-KW"/>
</dbReference>
<dbReference type="PANTHER" id="PTHR43820:SF2">
    <property type="entry name" value="ABC TRANSPORTER ATP-BINDING PROTEIN"/>
    <property type="match status" value="1"/>
</dbReference>
<keyword evidence="3" id="KW-0547">Nucleotide-binding</keyword>
<proteinExistence type="inferred from homology"/>